<sequence length="105" mass="11578">MQKNITLVEKVFNYKNEEIATMQTVLTGDGSTPIITVYGSGLSNIIGYNDDGTAIIDNTTKKLIEEAKPKFMAKAIKEQKKLCVENGVDPDLVNMIGLEKKVNNE</sequence>
<dbReference type="AlphaFoldDB" id="A0AAX2SN94"/>
<accession>A0AAX2SN94</accession>
<reference evidence="1" key="2">
    <citation type="submission" date="2019-04" db="EMBL/GenBank/DDBJ databases">
        <authorList>
            <person name="Bisanz J.E."/>
            <person name="Chagwedera N.D."/>
            <person name="Chawla A."/>
            <person name="Turnbaugh P.J."/>
        </authorList>
    </citation>
    <scope>NUCLEOTIDE SEQUENCE</scope>
    <source>
        <strain evidence="1">I8-5</strain>
    </source>
</reference>
<protein>
    <submittedName>
        <fullName evidence="1">Uncharacterized protein</fullName>
    </submittedName>
</protein>
<evidence type="ECO:0000313" key="1">
    <source>
        <dbReference type="EMBL" id="TGB09682.1"/>
    </source>
</evidence>
<evidence type="ECO:0000313" key="2">
    <source>
        <dbReference type="Proteomes" id="UP000297521"/>
    </source>
</evidence>
<gene>
    <name evidence="1" type="ORF">E5F87_09850</name>
</gene>
<reference evidence="1" key="1">
    <citation type="journal article" date="2019" name="Cell Metab.">
        <title>Nutrient sensing in CD11c cells alters the gut microbiome to regulate food intake and body mass.</title>
        <authorList>
            <person name="Chagwedera N.D."/>
            <person name="Ang Q.Y."/>
            <person name="Bisanz J.E."/>
            <person name="Leong Y.A."/>
            <person name="Ganeshan K."/>
            <person name="Cai J."/>
            <person name="Patterson A.D."/>
            <person name="Turnbaugh P.J."/>
            <person name="Chawla A."/>
        </authorList>
    </citation>
    <scope>NUCLEOTIDE SEQUENCE</scope>
    <source>
        <strain evidence="1">I8-5</strain>
    </source>
</reference>
<organism evidence="1 2">
    <name type="scientific">Limosilactobacillus reuteri</name>
    <name type="common">Lactobacillus reuteri</name>
    <dbReference type="NCBI Taxonomy" id="1598"/>
    <lineage>
        <taxon>Bacteria</taxon>
        <taxon>Bacillati</taxon>
        <taxon>Bacillota</taxon>
        <taxon>Bacilli</taxon>
        <taxon>Lactobacillales</taxon>
        <taxon>Lactobacillaceae</taxon>
        <taxon>Limosilactobacillus</taxon>
    </lineage>
</organism>
<comment type="caution">
    <text evidence="1">The sequence shown here is derived from an EMBL/GenBank/DDBJ whole genome shotgun (WGS) entry which is preliminary data.</text>
</comment>
<dbReference type="Proteomes" id="UP000297521">
    <property type="component" value="Unassembled WGS sequence"/>
</dbReference>
<name>A0AAX2SN94_LIMRT</name>
<dbReference type="RefSeq" id="WP_065869040.1">
    <property type="nucleotide sequence ID" value="NZ_JAJAOY010000107.1"/>
</dbReference>
<proteinExistence type="predicted"/>
<dbReference type="EMBL" id="SRKR01000021">
    <property type="protein sequence ID" value="TGB09682.1"/>
    <property type="molecule type" value="Genomic_DNA"/>
</dbReference>